<evidence type="ECO:0000256" key="6">
    <source>
        <dbReference type="ARBA" id="ARBA00022958"/>
    </source>
</evidence>
<keyword evidence="3" id="KW-0633">Potassium transport</keyword>
<dbReference type="InterPro" id="IPR041647">
    <property type="entry name" value="IRK_C"/>
</dbReference>
<dbReference type="PANTHER" id="PTHR11767">
    <property type="entry name" value="INWARD RECTIFIER POTASSIUM CHANNEL"/>
    <property type="match status" value="1"/>
</dbReference>
<evidence type="ECO:0000256" key="5">
    <source>
        <dbReference type="ARBA" id="ARBA00022882"/>
    </source>
</evidence>
<dbReference type="InterPro" id="IPR013099">
    <property type="entry name" value="K_chnl_dom"/>
</dbReference>
<evidence type="ECO:0000256" key="4">
    <source>
        <dbReference type="ARBA" id="ARBA00022692"/>
    </source>
</evidence>
<sequence>MAKRQRPSSSKRFLSTNRQFNVVGRGDSLFRWGDLYYLILTISWPWFFVLLALGYAIANSLFAIAYLAGGDGIENAQPGSFKDAFFFSVQTMASIGYGAMYPRTLYANFLVTIESLVGLLGIAMGSGLMFARFSRPTARVLFSRVAVISRYDGVPTLMFRAANQRRNFIVEAQINVTMVRNEINREGEFMRRFYDLKLVRSHTPIFALSWTVMHPIDETSPLYGATLATLAQTETDIVITLIGLDETVSQNIHARHSFSDKEILWNMRFVDIFSSDRRQDGRRLIDYTRFHDVVPEGLGTGD</sequence>
<dbReference type="SUPFAM" id="SSF81296">
    <property type="entry name" value="E set domains"/>
    <property type="match status" value="1"/>
</dbReference>
<dbReference type="Gene3D" id="2.60.40.1400">
    <property type="entry name" value="G protein-activated inward rectifier potassium channel 1"/>
    <property type="match status" value="1"/>
</dbReference>
<gene>
    <name evidence="14" type="ORF">NDI37_13385</name>
</gene>
<reference evidence="14 15" key="1">
    <citation type="submission" date="2022-04" db="EMBL/GenBank/DDBJ databases">
        <title>Positive selection, recombination, and allopatry shape intraspecific diversity of widespread and dominant cyanobacteria.</title>
        <authorList>
            <person name="Wei J."/>
            <person name="Shu W."/>
            <person name="Hu C."/>
        </authorList>
    </citation>
    <scope>NUCLEOTIDE SEQUENCE [LARGE SCALE GENOMIC DNA]</scope>
    <source>
        <strain evidence="14 15">GB2-A5</strain>
    </source>
</reference>
<keyword evidence="2" id="KW-0813">Transport</keyword>
<dbReference type="PRINTS" id="PR01320">
    <property type="entry name" value="KIRCHANNEL"/>
</dbReference>
<evidence type="ECO:0000256" key="8">
    <source>
        <dbReference type="ARBA" id="ARBA00023065"/>
    </source>
</evidence>
<evidence type="ECO:0000256" key="2">
    <source>
        <dbReference type="ARBA" id="ARBA00022448"/>
    </source>
</evidence>
<dbReference type="SUPFAM" id="SSF81324">
    <property type="entry name" value="Voltage-gated potassium channels"/>
    <property type="match status" value="1"/>
</dbReference>
<dbReference type="EMBL" id="JAMPKK010000026">
    <property type="protein sequence ID" value="MEP0865459.1"/>
    <property type="molecule type" value="Genomic_DNA"/>
</dbReference>
<keyword evidence="6" id="KW-0630">Potassium</keyword>
<feature type="domain" description="Potassium channel" evidence="12">
    <location>
        <begin position="64"/>
        <end position="126"/>
    </location>
</feature>
<dbReference type="Pfam" id="PF07885">
    <property type="entry name" value="Ion_trans_2"/>
    <property type="match status" value="1"/>
</dbReference>
<keyword evidence="5" id="KW-0851">Voltage-gated channel</keyword>
<dbReference type="InterPro" id="IPR014756">
    <property type="entry name" value="Ig_E-set"/>
</dbReference>
<evidence type="ECO:0000256" key="10">
    <source>
        <dbReference type="ARBA" id="ARBA00023303"/>
    </source>
</evidence>
<organism evidence="14 15">
    <name type="scientific">Funiculus sociatus GB2-A5</name>
    <dbReference type="NCBI Taxonomy" id="2933946"/>
    <lineage>
        <taxon>Bacteria</taxon>
        <taxon>Bacillati</taxon>
        <taxon>Cyanobacteriota</taxon>
        <taxon>Cyanophyceae</taxon>
        <taxon>Coleofasciculales</taxon>
        <taxon>Coleofasciculaceae</taxon>
        <taxon>Funiculus</taxon>
    </lineage>
</organism>
<feature type="transmembrane region" description="Helical" evidence="11">
    <location>
        <begin position="35"/>
        <end position="58"/>
    </location>
</feature>
<keyword evidence="10" id="KW-0407">Ion channel</keyword>
<accession>A0ABV0JPU4</accession>
<evidence type="ECO:0000256" key="1">
    <source>
        <dbReference type="ARBA" id="ARBA00004141"/>
    </source>
</evidence>
<evidence type="ECO:0000313" key="14">
    <source>
        <dbReference type="EMBL" id="MEP0865459.1"/>
    </source>
</evidence>
<dbReference type="RefSeq" id="WP_190421430.1">
    <property type="nucleotide sequence ID" value="NZ_JAMPKK010000026.1"/>
</dbReference>
<dbReference type="PANTHER" id="PTHR11767:SF102">
    <property type="entry name" value="INWARDLY RECTIFYING POTASSIUM CHANNEL 1, ISOFORM F"/>
    <property type="match status" value="1"/>
</dbReference>
<evidence type="ECO:0000256" key="3">
    <source>
        <dbReference type="ARBA" id="ARBA00022538"/>
    </source>
</evidence>
<name>A0ABV0JPU4_9CYAN</name>
<evidence type="ECO:0000313" key="15">
    <source>
        <dbReference type="Proteomes" id="UP001442494"/>
    </source>
</evidence>
<keyword evidence="8" id="KW-0406">Ion transport</keyword>
<keyword evidence="4 11" id="KW-0812">Transmembrane</keyword>
<comment type="subcellular location">
    <subcellularLocation>
        <location evidence="1">Membrane</location>
        <topology evidence="1">Multi-pass membrane protein</topology>
    </subcellularLocation>
</comment>
<comment type="caution">
    <text evidence="14">The sequence shown here is derived from an EMBL/GenBank/DDBJ whole genome shotgun (WGS) entry which is preliminary data.</text>
</comment>
<dbReference type="Gene3D" id="1.10.287.70">
    <property type="match status" value="1"/>
</dbReference>
<keyword evidence="9 11" id="KW-0472">Membrane</keyword>
<proteinExistence type="predicted"/>
<evidence type="ECO:0000256" key="11">
    <source>
        <dbReference type="SAM" id="Phobius"/>
    </source>
</evidence>
<dbReference type="InterPro" id="IPR013518">
    <property type="entry name" value="K_chnl_inward-rec_Kir_cyto"/>
</dbReference>
<protein>
    <submittedName>
        <fullName evidence="14">Ion channel</fullName>
    </submittedName>
</protein>
<dbReference type="Pfam" id="PF17655">
    <property type="entry name" value="IRK_C"/>
    <property type="match status" value="1"/>
</dbReference>
<feature type="domain" description="Inward rectifier potassium channel C-terminal" evidence="13">
    <location>
        <begin position="140"/>
        <end position="294"/>
    </location>
</feature>
<evidence type="ECO:0000256" key="9">
    <source>
        <dbReference type="ARBA" id="ARBA00023136"/>
    </source>
</evidence>
<evidence type="ECO:0000259" key="12">
    <source>
        <dbReference type="Pfam" id="PF07885"/>
    </source>
</evidence>
<evidence type="ECO:0000256" key="7">
    <source>
        <dbReference type="ARBA" id="ARBA00022989"/>
    </source>
</evidence>
<keyword evidence="7 11" id="KW-1133">Transmembrane helix</keyword>
<keyword evidence="15" id="KW-1185">Reference proteome</keyword>
<dbReference type="Proteomes" id="UP001442494">
    <property type="component" value="Unassembled WGS sequence"/>
</dbReference>
<dbReference type="InterPro" id="IPR016449">
    <property type="entry name" value="K_chnl_inward-rec_Kir"/>
</dbReference>
<feature type="transmembrane region" description="Helical" evidence="11">
    <location>
        <begin position="105"/>
        <end position="131"/>
    </location>
</feature>
<evidence type="ECO:0000259" key="13">
    <source>
        <dbReference type="Pfam" id="PF17655"/>
    </source>
</evidence>